<dbReference type="Gene3D" id="3.30.559.10">
    <property type="entry name" value="Chloramphenicol acetyltransferase-like domain"/>
    <property type="match status" value="1"/>
</dbReference>
<organism evidence="1 2">
    <name type="scientific">Adineta steineri</name>
    <dbReference type="NCBI Taxonomy" id="433720"/>
    <lineage>
        <taxon>Eukaryota</taxon>
        <taxon>Metazoa</taxon>
        <taxon>Spiralia</taxon>
        <taxon>Gnathifera</taxon>
        <taxon>Rotifera</taxon>
        <taxon>Eurotatoria</taxon>
        <taxon>Bdelloidea</taxon>
        <taxon>Adinetida</taxon>
        <taxon>Adinetidae</taxon>
        <taxon>Adineta</taxon>
    </lineage>
</organism>
<accession>A0A819VA71</accession>
<evidence type="ECO:0000313" key="2">
    <source>
        <dbReference type="Proteomes" id="UP000663881"/>
    </source>
</evidence>
<dbReference type="Proteomes" id="UP000663881">
    <property type="component" value="Unassembled WGS sequence"/>
</dbReference>
<dbReference type="InterPro" id="IPR023213">
    <property type="entry name" value="CAT-like_dom_sf"/>
</dbReference>
<sequence>MTSSSSFLVSPSTPTGNNRRIELAGMDLWLMTRIDNVFVYPSEIKIDQLKEALSQTLSLWPLVAGRTILENDQ</sequence>
<dbReference type="EMBL" id="CAJOAY010005384">
    <property type="protein sequence ID" value="CAF4105743.1"/>
    <property type="molecule type" value="Genomic_DNA"/>
</dbReference>
<proteinExistence type="predicted"/>
<evidence type="ECO:0000313" key="1">
    <source>
        <dbReference type="EMBL" id="CAF4105743.1"/>
    </source>
</evidence>
<feature type="non-terminal residue" evidence="1">
    <location>
        <position position="73"/>
    </location>
</feature>
<protein>
    <submittedName>
        <fullName evidence="1">Uncharacterized protein</fullName>
    </submittedName>
</protein>
<name>A0A819VA71_9BILA</name>
<dbReference type="AlphaFoldDB" id="A0A819VA71"/>
<comment type="caution">
    <text evidence="1">The sequence shown here is derived from an EMBL/GenBank/DDBJ whole genome shotgun (WGS) entry which is preliminary data.</text>
</comment>
<reference evidence="1" key="1">
    <citation type="submission" date="2021-02" db="EMBL/GenBank/DDBJ databases">
        <authorList>
            <person name="Nowell W R."/>
        </authorList>
    </citation>
    <scope>NUCLEOTIDE SEQUENCE</scope>
</reference>
<gene>
    <name evidence="1" type="ORF">OKA104_LOCUS35924</name>
</gene>